<keyword evidence="4" id="KW-0653">Protein transport</keyword>
<evidence type="ECO:0000256" key="5">
    <source>
        <dbReference type="ARBA" id="ARBA00022989"/>
    </source>
</evidence>
<proteinExistence type="predicted"/>
<evidence type="ECO:0000313" key="10">
    <source>
        <dbReference type="Proteomes" id="UP001183607"/>
    </source>
</evidence>
<comment type="caution">
    <text evidence="9">The sequence shown here is derived from an EMBL/GenBank/DDBJ whole genome shotgun (WGS) entry which is preliminary data.</text>
</comment>
<name>A0ABD5E0R6_9ACTN</name>
<dbReference type="EMBL" id="JAVRER010000006">
    <property type="protein sequence ID" value="MDT0414944.1"/>
    <property type="molecule type" value="Genomic_DNA"/>
</dbReference>
<dbReference type="RefSeq" id="WP_095683621.1">
    <property type="nucleotide sequence ID" value="NZ_JAVRER010000006.1"/>
</dbReference>
<sequence>MFGLSELAILLLVVIVVLGVKRLPGLVRSAGRASRVLRSEARATGDAPRTDPADPKLIRARPGDWTRERDEPAA</sequence>
<evidence type="ECO:0000256" key="4">
    <source>
        <dbReference type="ARBA" id="ARBA00022927"/>
    </source>
</evidence>
<dbReference type="GO" id="GO:0015031">
    <property type="term" value="P:protein transport"/>
    <property type="evidence" value="ECO:0007669"/>
    <property type="project" value="UniProtKB-KW"/>
</dbReference>
<evidence type="ECO:0000313" key="9">
    <source>
        <dbReference type="EMBL" id="MDT0414944.1"/>
    </source>
</evidence>
<dbReference type="Proteomes" id="UP001183607">
    <property type="component" value="Unassembled WGS sequence"/>
</dbReference>
<dbReference type="Gene3D" id="1.20.5.3310">
    <property type="match status" value="1"/>
</dbReference>
<feature type="region of interest" description="Disordered" evidence="8">
    <location>
        <begin position="38"/>
        <end position="74"/>
    </location>
</feature>
<dbReference type="Pfam" id="PF02416">
    <property type="entry name" value="TatA_B_E"/>
    <property type="match status" value="1"/>
</dbReference>
<keyword evidence="7" id="KW-0472">Membrane</keyword>
<evidence type="ECO:0000256" key="7">
    <source>
        <dbReference type="ARBA" id="ARBA00023136"/>
    </source>
</evidence>
<gene>
    <name evidence="9" type="ORF">RM574_05520</name>
</gene>
<organism evidence="9 10">
    <name type="scientific">Streptomyces evansiae</name>
    <dbReference type="NCBI Taxonomy" id="3075535"/>
    <lineage>
        <taxon>Bacteria</taxon>
        <taxon>Bacillati</taxon>
        <taxon>Actinomycetota</taxon>
        <taxon>Actinomycetes</taxon>
        <taxon>Kitasatosporales</taxon>
        <taxon>Streptomycetaceae</taxon>
        <taxon>Streptomyces</taxon>
    </lineage>
</organism>
<evidence type="ECO:0000256" key="2">
    <source>
        <dbReference type="ARBA" id="ARBA00022448"/>
    </source>
</evidence>
<keyword evidence="3" id="KW-0812">Transmembrane</keyword>
<evidence type="ECO:0000256" key="3">
    <source>
        <dbReference type="ARBA" id="ARBA00022692"/>
    </source>
</evidence>
<keyword evidence="5" id="KW-1133">Transmembrane helix</keyword>
<evidence type="ECO:0000256" key="1">
    <source>
        <dbReference type="ARBA" id="ARBA00004167"/>
    </source>
</evidence>
<evidence type="ECO:0000256" key="6">
    <source>
        <dbReference type="ARBA" id="ARBA00023010"/>
    </source>
</evidence>
<evidence type="ECO:0000256" key="8">
    <source>
        <dbReference type="SAM" id="MobiDB-lite"/>
    </source>
</evidence>
<reference evidence="10" key="1">
    <citation type="submission" date="2023-07" db="EMBL/GenBank/DDBJ databases">
        <title>30 novel species of actinomycetes from the DSMZ collection.</title>
        <authorList>
            <person name="Nouioui I."/>
        </authorList>
    </citation>
    <scope>NUCLEOTIDE SEQUENCE [LARGE SCALE GENOMIC DNA]</scope>
    <source>
        <strain evidence="10">DSM 41982</strain>
    </source>
</reference>
<keyword evidence="2" id="KW-0813">Transport</keyword>
<keyword evidence="6" id="KW-0811">Translocation</keyword>
<comment type="subcellular location">
    <subcellularLocation>
        <location evidence="1">Membrane</location>
        <topology evidence="1">Single-pass membrane protein</topology>
    </subcellularLocation>
</comment>
<protein>
    <submittedName>
        <fullName evidence="9">Twin-arginine translocase TatA/TatE family subunit</fullName>
    </submittedName>
</protein>
<accession>A0ABD5E0R6</accession>
<dbReference type="AlphaFoldDB" id="A0ABD5E0R6"/>
<dbReference type="GO" id="GO:0016020">
    <property type="term" value="C:membrane"/>
    <property type="evidence" value="ECO:0007669"/>
    <property type="project" value="UniProtKB-ARBA"/>
</dbReference>
<dbReference type="InterPro" id="IPR003369">
    <property type="entry name" value="TatA/B/E"/>
</dbReference>